<protein>
    <submittedName>
        <fullName evidence="2">Uncharacterized protein</fullName>
    </submittedName>
</protein>
<accession>A0A7S2MPG0</accession>
<sequence>MIMHPGRVTSPLIILLLALHSCSGFGLQLRACIPSLLGDASKPGTSVHRQACIPPPLGDISKPGTSVHRRSLLGSGLRIGAGIVTFRTATLPAPASAFDLKPPENSKLESELLLENWDNPPISAGRPRIEQDFAVLLMRSSYNTVDALDFIGMDTFQREFFLFRQSKYEKYIEALSNAFIVQGELADPRYFDFISYAQYATISSCMNRGLFVFTEQVGVDGEEQVVRRDTTITNALLPAMHSKAVGDTILNWLLERYNKEGEQPRLPIAMGQSTDALVANINQLLGLFFLNNFLSDWTVRLVGGGQQGRQAVELVVSNPATRWSQQALSRRGSVIHNDFEVKTVIAYLNACGVVARQISTRFKGTDVIHKIEYG</sequence>
<reference evidence="2" key="1">
    <citation type="submission" date="2021-01" db="EMBL/GenBank/DDBJ databases">
        <authorList>
            <person name="Corre E."/>
            <person name="Pelletier E."/>
            <person name="Niang G."/>
            <person name="Scheremetjew M."/>
            <person name="Finn R."/>
            <person name="Kale V."/>
            <person name="Holt S."/>
            <person name="Cochrane G."/>
            <person name="Meng A."/>
            <person name="Brown T."/>
            <person name="Cohen L."/>
        </authorList>
    </citation>
    <scope>NUCLEOTIDE SEQUENCE</scope>
    <source>
        <strain evidence="2">CCMP1381</strain>
    </source>
</reference>
<dbReference type="EMBL" id="HBGS01062690">
    <property type="protein sequence ID" value="CAD9494967.1"/>
    <property type="molecule type" value="Transcribed_RNA"/>
</dbReference>
<feature type="chain" id="PRO_5030893896" evidence="1">
    <location>
        <begin position="25"/>
        <end position="374"/>
    </location>
</feature>
<proteinExistence type="predicted"/>
<evidence type="ECO:0000313" key="2">
    <source>
        <dbReference type="EMBL" id="CAD9494967.1"/>
    </source>
</evidence>
<gene>
    <name evidence="2" type="ORF">DSPE1174_LOCUS32652</name>
</gene>
<organism evidence="2">
    <name type="scientific">Octactis speculum</name>
    <dbReference type="NCBI Taxonomy" id="3111310"/>
    <lineage>
        <taxon>Eukaryota</taxon>
        <taxon>Sar</taxon>
        <taxon>Stramenopiles</taxon>
        <taxon>Ochrophyta</taxon>
        <taxon>Dictyochophyceae</taxon>
        <taxon>Dictyochales</taxon>
        <taxon>Dictyochaceae</taxon>
        <taxon>Octactis</taxon>
    </lineage>
</organism>
<feature type="signal peptide" evidence="1">
    <location>
        <begin position="1"/>
        <end position="24"/>
    </location>
</feature>
<keyword evidence="1" id="KW-0732">Signal</keyword>
<dbReference type="AlphaFoldDB" id="A0A7S2MPG0"/>
<evidence type="ECO:0000256" key="1">
    <source>
        <dbReference type="SAM" id="SignalP"/>
    </source>
</evidence>
<name>A0A7S2MPG0_9STRA</name>